<name>A0A7C2AGJ1_9GAMM</name>
<organism evidence="7">
    <name type="scientific">Methylophaga aminisulfidivorans</name>
    <dbReference type="NCBI Taxonomy" id="230105"/>
    <lineage>
        <taxon>Bacteria</taxon>
        <taxon>Pseudomonadati</taxon>
        <taxon>Pseudomonadota</taxon>
        <taxon>Gammaproteobacteria</taxon>
        <taxon>Thiotrichales</taxon>
        <taxon>Piscirickettsiaceae</taxon>
        <taxon>Methylophaga</taxon>
    </lineage>
</organism>
<comment type="caution">
    <text evidence="7">The sequence shown here is derived from an EMBL/GenBank/DDBJ whole genome shotgun (WGS) entry which is preliminary data.</text>
</comment>
<dbReference type="SMART" id="SM00729">
    <property type="entry name" value="Elp3"/>
    <property type="match status" value="1"/>
</dbReference>
<dbReference type="InterPro" id="IPR034466">
    <property type="entry name" value="Methyltransferase_Class_B"/>
</dbReference>
<dbReference type="GO" id="GO:0051539">
    <property type="term" value="F:4 iron, 4 sulfur cluster binding"/>
    <property type="evidence" value="ECO:0007669"/>
    <property type="project" value="UniProtKB-KW"/>
</dbReference>
<dbReference type="SUPFAM" id="SSF102114">
    <property type="entry name" value="Radical SAM enzymes"/>
    <property type="match status" value="1"/>
</dbReference>
<dbReference type="SFLD" id="SFLDG01123">
    <property type="entry name" value="methyltransferase_(Class_B)"/>
    <property type="match status" value="1"/>
</dbReference>
<evidence type="ECO:0000313" key="7">
    <source>
        <dbReference type="EMBL" id="HEC73671.1"/>
    </source>
</evidence>
<dbReference type="GO" id="GO:0046872">
    <property type="term" value="F:metal ion binding"/>
    <property type="evidence" value="ECO:0007669"/>
    <property type="project" value="UniProtKB-KW"/>
</dbReference>
<feature type="domain" description="Radical SAM core" evidence="6">
    <location>
        <begin position="229"/>
        <end position="453"/>
    </location>
</feature>
<protein>
    <submittedName>
        <fullName evidence="7">Radical SAM protein</fullName>
    </submittedName>
</protein>
<dbReference type="GO" id="GO:0031419">
    <property type="term" value="F:cobalamin binding"/>
    <property type="evidence" value="ECO:0007669"/>
    <property type="project" value="InterPro"/>
</dbReference>
<evidence type="ECO:0000256" key="3">
    <source>
        <dbReference type="ARBA" id="ARBA00022723"/>
    </source>
</evidence>
<dbReference type="AlphaFoldDB" id="A0A7C2AGJ1"/>
<comment type="cofactor">
    <cofactor evidence="1">
        <name>[4Fe-4S] cluster</name>
        <dbReference type="ChEBI" id="CHEBI:49883"/>
    </cofactor>
</comment>
<dbReference type="InterPro" id="IPR058240">
    <property type="entry name" value="rSAM_sf"/>
</dbReference>
<keyword evidence="3" id="KW-0479">Metal-binding</keyword>
<dbReference type="Pfam" id="PF02310">
    <property type="entry name" value="B12-binding"/>
    <property type="match status" value="1"/>
</dbReference>
<proteinExistence type="predicted"/>
<dbReference type="PANTHER" id="PTHR43409">
    <property type="entry name" value="ANAEROBIC MAGNESIUM-PROTOPORPHYRIN IX MONOMETHYL ESTER CYCLASE-RELATED"/>
    <property type="match status" value="1"/>
</dbReference>
<dbReference type="InterPro" id="IPR013785">
    <property type="entry name" value="Aldolase_TIM"/>
</dbReference>
<gene>
    <name evidence="7" type="ORF">ENI26_04765</name>
</gene>
<dbReference type="SFLD" id="SFLDS00029">
    <property type="entry name" value="Radical_SAM"/>
    <property type="match status" value="1"/>
</dbReference>
<accession>A0A7C2AGJ1</accession>
<dbReference type="InterPro" id="IPR006638">
    <property type="entry name" value="Elp3/MiaA/NifB-like_rSAM"/>
</dbReference>
<dbReference type="CDD" id="cd01335">
    <property type="entry name" value="Radical_SAM"/>
    <property type="match status" value="1"/>
</dbReference>
<evidence type="ECO:0000256" key="1">
    <source>
        <dbReference type="ARBA" id="ARBA00001966"/>
    </source>
</evidence>
<evidence type="ECO:0000256" key="5">
    <source>
        <dbReference type="ARBA" id="ARBA00023014"/>
    </source>
</evidence>
<dbReference type="Proteomes" id="UP000886384">
    <property type="component" value="Unassembled WGS sequence"/>
</dbReference>
<dbReference type="SUPFAM" id="SSF48452">
    <property type="entry name" value="TPR-like"/>
    <property type="match status" value="1"/>
</dbReference>
<dbReference type="Gene3D" id="3.20.20.70">
    <property type="entry name" value="Aldolase class I"/>
    <property type="match status" value="1"/>
</dbReference>
<dbReference type="InterPro" id="IPR006158">
    <property type="entry name" value="Cobalamin-bd"/>
</dbReference>
<sequence length="560" mass="63488">MKKILLIVPPNIRFEDYIKPASNTKVTTKGEKSFGSLITDMPLGVISLSAYLKKHIECQFEFIDFNVELNKIDHFPFETFADYFSSILNKRYAGTEFDFVGISALFSTAYRSLIDLGEISAQMFPNAMLIAGGNVPTVSYKEIFKDTDCFDAICHGEGDIPLLNLVKADNPYDFVLTDNSWITKHKLMTTLHFEHKFIDDLDEIPFDYSLIDVDDYEINPTIKSYVGVGEGKLSYNIMTSRGCPFKCVFCASHATHGRDMRYESVERVKENILKLKEMGVGVITFEDDHFMGSKSRAYEIVKYVGDIGLTAFFPNSLALYALSREMLQALKNAGVNSLILAVESGSDRVLKKVMKKPLKLDIVRRVAKDCREIGIYTDCNILFGLPGETKEDIAETRAFLKTVDANWFRINVATPIIGSEMYDVCEENDYFQGEVVESNYKRAIVGTKDFTPEFIQEVTYDTNIELNFVHNADVKLGHYDTALASFENVIKVKPDHPIAHHYAAICAENLQDKEKANYHYELYYKYGQSDFWQKFINKYNLPKIDGENVGTGFGRTVTGG</sequence>
<keyword evidence="4" id="KW-0408">Iron</keyword>
<dbReference type="Pfam" id="PF04055">
    <property type="entry name" value="Radical_SAM"/>
    <property type="match status" value="1"/>
</dbReference>
<dbReference type="InterPro" id="IPR007197">
    <property type="entry name" value="rSAM"/>
</dbReference>
<evidence type="ECO:0000259" key="6">
    <source>
        <dbReference type="PROSITE" id="PS51918"/>
    </source>
</evidence>
<dbReference type="SFLD" id="SFLDG01082">
    <property type="entry name" value="B12-binding_domain_containing"/>
    <property type="match status" value="1"/>
</dbReference>
<dbReference type="InterPro" id="IPR011990">
    <property type="entry name" value="TPR-like_helical_dom_sf"/>
</dbReference>
<dbReference type="Gene3D" id="3.40.50.280">
    <property type="entry name" value="Cobalamin-binding domain"/>
    <property type="match status" value="1"/>
</dbReference>
<keyword evidence="2" id="KW-0949">S-adenosyl-L-methionine</keyword>
<dbReference type="GO" id="GO:0003824">
    <property type="term" value="F:catalytic activity"/>
    <property type="evidence" value="ECO:0007669"/>
    <property type="project" value="InterPro"/>
</dbReference>
<keyword evidence="5" id="KW-0411">Iron-sulfur</keyword>
<dbReference type="PROSITE" id="PS51918">
    <property type="entry name" value="RADICAL_SAM"/>
    <property type="match status" value="1"/>
</dbReference>
<dbReference type="Gene3D" id="1.25.40.10">
    <property type="entry name" value="Tetratricopeptide repeat domain"/>
    <property type="match status" value="1"/>
</dbReference>
<evidence type="ECO:0000256" key="2">
    <source>
        <dbReference type="ARBA" id="ARBA00022691"/>
    </source>
</evidence>
<evidence type="ECO:0000256" key="4">
    <source>
        <dbReference type="ARBA" id="ARBA00023004"/>
    </source>
</evidence>
<dbReference type="EMBL" id="DRHY01000100">
    <property type="protein sequence ID" value="HEC73671.1"/>
    <property type="molecule type" value="Genomic_DNA"/>
</dbReference>
<dbReference type="InterPro" id="IPR051198">
    <property type="entry name" value="BchE-like"/>
</dbReference>
<reference evidence="7" key="1">
    <citation type="journal article" date="2020" name="mSystems">
        <title>Genome- and Community-Level Interaction Insights into Carbon Utilization and Element Cycling Functions of Hydrothermarchaeota in Hydrothermal Sediment.</title>
        <authorList>
            <person name="Zhou Z."/>
            <person name="Liu Y."/>
            <person name="Xu W."/>
            <person name="Pan J."/>
            <person name="Luo Z.H."/>
            <person name="Li M."/>
        </authorList>
    </citation>
    <scope>NUCLEOTIDE SEQUENCE [LARGE SCALE GENOMIC DNA]</scope>
    <source>
        <strain evidence="7">HyVt-380</strain>
    </source>
</reference>